<dbReference type="Gene3D" id="3.40.50.1820">
    <property type="entry name" value="alpha/beta hydrolase"/>
    <property type="match status" value="1"/>
</dbReference>
<dbReference type="OrthoDB" id="408631at2759"/>
<evidence type="ECO:0000313" key="4">
    <source>
        <dbReference type="Proteomes" id="UP000326198"/>
    </source>
</evidence>
<organism evidence="3 4">
    <name type="scientific">Aspergillus bertholletiae</name>
    <dbReference type="NCBI Taxonomy" id="1226010"/>
    <lineage>
        <taxon>Eukaryota</taxon>
        <taxon>Fungi</taxon>
        <taxon>Dikarya</taxon>
        <taxon>Ascomycota</taxon>
        <taxon>Pezizomycotina</taxon>
        <taxon>Eurotiomycetes</taxon>
        <taxon>Eurotiomycetidae</taxon>
        <taxon>Eurotiales</taxon>
        <taxon>Aspergillaceae</taxon>
        <taxon>Aspergillus</taxon>
        <taxon>Aspergillus subgen. Circumdati</taxon>
    </lineage>
</organism>
<gene>
    <name evidence="3" type="ORF">BDV26DRAFT_282214</name>
</gene>
<evidence type="ECO:0000259" key="2">
    <source>
        <dbReference type="Pfam" id="PF07859"/>
    </source>
</evidence>
<evidence type="ECO:0000256" key="1">
    <source>
        <dbReference type="ARBA" id="ARBA00022801"/>
    </source>
</evidence>
<dbReference type="SUPFAM" id="SSF53474">
    <property type="entry name" value="alpha/beta-Hydrolases"/>
    <property type="match status" value="1"/>
</dbReference>
<dbReference type="GO" id="GO:0016787">
    <property type="term" value="F:hydrolase activity"/>
    <property type="evidence" value="ECO:0007669"/>
    <property type="project" value="UniProtKB-KW"/>
</dbReference>
<reference evidence="3 4" key="1">
    <citation type="submission" date="2019-04" db="EMBL/GenBank/DDBJ databases">
        <title>Friends and foes A comparative genomics studyof 23 Aspergillus species from section Flavi.</title>
        <authorList>
            <consortium name="DOE Joint Genome Institute"/>
            <person name="Kjaerbolling I."/>
            <person name="Vesth T."/>
            <person name="Frisvad J.C."/>
            <person name="Nybo J.L."/>
            <person name="Theobald S."/>
            <person name="Kildgaard S."/>
            <person name="Isbrandt T."/>
            <person name="Kuo A."/>
            <person name="Sato A."/>
            <person name="Lyhne E.K."/>
            <person name="Kogle M.E."/>
            <person name="Wiebenga A."/>
            <person name="Kun R.S."/>
            <person name="Lubbers R.J."/>
            <person name="Makela M.R."/>
            <person name="Barry K."/>
            <person name="Chovatia M."/>
            <person name="Clum A."/>
            <person name="Daum C."/>
            <person name="Haridas S."/>
            <person name="He G."/>
            <person name="LaButti K."/>
            <person name="Lipzen A."/>
            <person name="Mondo S."/>
            <person name="Riley R."/>
            <person name="Salamov A."/>
            <person name="Simmons B.A."/>
            <person name="Magnuson J.K."/>
            <person name="Henrissat B."/>
            <person name="Mortensen U.H."/>
            <person name="Larsen T.O."/>
            <person name="Devries R.P."/>
            <person name="Grigoriev I.V."/>
            <person name="Machida M."/>
            <person name="Baker S.E."/>
            <person name="Andersen M.R."/>
        </authorList>
    </citation>
    <scope>NUCLEOTIDE SEQUENCE [LARGE SCALE GENOMIC DNA]</scope>
    <source>
        <strain evidence="3 4">IBT 29228</strain>
    </source>
</reference>
<dbReference type="EMBL" id="ML736231">
    <property type="protein sequence ID" value="KAE8376926.1"/>
    <property type="molecule type" value="Genomic_DNA"/>
</dbReference>
<dbReference type="InterPro" id="IPR050300">
    <property type="entry name" value="GDXG_lipolytic_enzyme"/>
</dbReference>
<dbReference type="Proteomes" id="UP000326198">
    <property type="component" value="Unassembled WGS sequence"/>
</dbReference>
<feature type="domain" description="Alpha/beta hydrolase fold-3" evidence="2">
    <location>
        <begin position="100"/>
        <end position="309"/>
    </location>
</feature>
<dbReference type="InterPro" id="IPR013094">
    <property type="entry name" value="AB_hydrolase_3"/>
</dbReference>
<keyword evidence="4" id="KW-1185">Reference proteome</keyword>
<dbReference type="PANTHER" id="PTHR48081">
    <property type="entry name" value="AB HYDROLASE SUPERFAMILY PROTEIN C4A8.06C"/>
    <property type="match status" value="1"/>
</dbReference>
<keyword evidence="1 3" id="KW-0378">Hydrolase</keyword>
<dbReference type="Pfam" id="PF07859">
    <property type="entry name" value="Abhydrolase_3"/>
    <property type="match status" value="1"/>
</dbReference>
<accession>A0A5N7B614</accession>
<proteinExistence type="predicted"/>
<dbReference type="InterPro" id="IPR029058">
    <property type="entry name" value="AB_hydrolase_fold"/>
</dbReference>
<sequence length="335" mass="36959">MVSETKQQPLRYAHYSTPDPDFDKYKDMPNPFAEVDTLSAVEMRAIMSGLPVTFPYDEAITESVEISHRTITARDGAELELRIYKDTAVSHSTNSTLFFVTHGGGWVLGDHQAEEAMNRLVAKKTNSVVVSVNYRLAPEYQYPYAINDSFDAMQWCRQNADDTGINPNKIIVGGSSSGGNIAAVLALKDRDEGTGAVIGQILNVPDICHPAHFPRDKYEYNSPEQNKDAPVMSTQTAHWFWEQYCPTAGADPYASPLLAHSLTGLAPALIQVAGQDPIRDEALAYGKTLESAGVPVQTKVYAGLPHAFHIFPDLKATTTFYDTIIEWITTRQEGE</sequence>
<evidence type="ECO:0000313" key="3">
    <source>
        <dbReference type="EMBL" id="KAE8376926.1"/>
    </source>
</evidence>
<protein>
    <submittedName>
        <fullName evidence="3">Alpha/beta hydrolase fold-domain-containing protein</fullName>
    </submittedName>
</protein>
<dbReference type="AlphaFoldDB" id="A0A5N7B614"/>
<dbReference type="PANTHER" id="PTHR48081:SF8">
    <property type="entry name" value="ALPHA_BETA HYDROLASE FOLD-3 DOMAIN-CONTAINING PROTEIN-RELATED"/>
    <property type="match status" value="1"/>
</dbReference>
<name>A0A5N7B614_9EURO</name>